<comment type="caution">
    <text evidence="2">The sequence shown here is derived from an EMBL/GenBank/DDBJ whole genome shotgun (WGS) entry which is preliminary data.</text>
</comment>
<gene>
    <name evidence="2" type="ORF">A6M21_13165</name>
</gene>
<dbReference type="STRING" id="1838280.A6M21_13165"/>
<feature type="compositionally biased region" description="Basic residues" evidence="1">
    <location>
        <begin position="55"/>
        <end position="68"/>
    </location>
</feature>
<evidence type="ECO:0000256" key="1">
    <source>
        <dbReference type="SAM" id="MobiDB-lite"/>
    </source>
</evidence>
<evidence type="ECO:0000313" key="3">
    <source>
        <dbReference type="Proteomes" id="UP000078532"/>
    </source>
</evidence>
<dbReference type="Proteomes" id="UP000078532">
    <property type="component" value="Unassembled WGS sequence"/>
</dbReference>
<protein>
    <submittedName>
        <fullName evidence="2">Uncharacterized protein</fullName>
    </submittedName>
</protein>
<accession>A0A1B7LCR5</accession>
<name>A0A1B7LCR5_9FIRM</name>
<reference evidence="2 3" key="1">
    <citation type="submission" date="2016-04" db="EMBL/GenBank/DDBJ databases">
        <authorList>
            <person name="Evans L.H."/>
            <person name="Alamgir A."/>
            <person name="Owens N."/>
            <person name="Weber N.D."/>
            <person name="Virtaneva K."/>
            <person name="Barbian K."/>
            <person name="Babar A."/>
            <person name="Rosenke K."/>
        </authorList>
    </citation>
    <scope>NUCLEOTIDE SEQUENCE [LARGE SCALE GENOMIC DNA]</scope>
    <source>
        <strain evidence="2 3">LMa1</strain>
    </source>
</reference>
<proteinExistence type="predicted"/>
<evidence type="ECO:0000313" key="2">
    <source>
        <dbReference type="EMBL" id="OAT80678.1"/>
    </source>
</evidence>
<dbReference type="AlphaFoldDB" id="A0A1B7LCR5"/>
<feature type="region of interest" description="Disordered" evidence="1">
    <location>
        <begin position="37"/>
        <end position="68"/>
    </location>
</feature>
<keyword evidence="3" id="KW-1185">Reference proteome</keyword>
<sequence length="68" mass="7035">MTGRHGKAAACLGGGIKCGRLARNAVDGNVRVNRGCSPARGAAVFNPENPFSGRGNKKSKGGMRRKLP</sequence>
<organism evidence="2 3">
    <name type="scientific">Desulfotomaculum copahuensis</name>
    <dbReference type="NCBI Taxonomy" id="1838280"/>
    <lineage>
        <taxon>Bacteria</taxon>
        <taxon>Bacillati</taxon>
        <taxon>Bacillota</taxon>
        <taxon>Clostridia</taxon>
        <taxon>Eubacteriales</taxon>
        <taxon>Desulfotomaculaceae</taxon>
        <taxon>Desulfotomaculum</taxon>
    </lineage>
</organism>
<dbReference type="EMBL" id="LYVF01000175">
    <property type="protein sequence ID" value="OAT80678.1"/>
    <property type="molecule type" value="Genomic_DNA"/>
</dbReference>